<keyword evidence="1" id="KW-0479">Metal-binding</keyword>
<protein>
    <submittedName>
        <fullName evidence="3">5-carboxymethyl-2-hydroxymuconate delta-isomerase</fullName>
    </submittedName>
</protein>
<dbReference type="EMBL" id="FCNY02000010">
    <property type="protein sequence ID" value="SAL52172.1"/>
    <property type="molecule type" value="Genomic_DNA"/>
</dbReference>
<feature type="domain" description="Fumarylacetoacetase-like C-terminal" evidence="2">
    <location>
        <begin position="79"/>
        <end position="281"/>
    </location>
</feature>
<keyword evidence="3" id="KW-0413">Isomerase</keyword>
<dbReference type="GO" id="GO:0016853">
    <property type="term" value="F:isomerase activity"/>
    <property type="evidence" value="ECO:0007669"/>
    <property type="project" value="UniProtKB-KW"/>
</dbReference>
<dbReference type="Proteomes" id="UP000054740">
    <property type="component" value="Unassembled WGS sequence"/>
</dbReference>
<dbReference type="Pfam" id="PF01557">
    <property type="entry name" value="FAA_hydrolase"/>
    <property type="match status" value="1"/>
</dbReference>
<dbReference type="InterPro" id="IPR036663">
    <property type="entry name" value="Fumarylacetoacetase_C_sf"/>
</dbReference>
<name>A0A158I6E0_CABCO</name>
<dbReference type="RefSeq" id="WP_053572549.1">
    <property type="nucleotide sequence ID" value="NZ_FCNY02000010.1"/>
</dbReference>
<organism evidence="3 4">
    <name type="scientific">Caballeronia cordobensis</name>
    <name type="common">Burkholderia cordobensis</name>
    <dbReference type="NCBI Taxonomy" id="1353886"/>
    <lineage>
        <taxon>Bacteria</taxon>
        <taxon>Pseudomonadati</taxon>
        <taxon>Pseudomonadota</taxon>
        <taxon>Betaproteobacteria</taxon>
        <taxon>Burkholderiales</taxon>
        <taxon>Burkholderiaceae</taxon>
        <taxon>Caballeronia</taxon>
    </lineage>
</organism>
<dbReference type="PANTHER" id="PTHR11820:SF114">
    <property type="entry name" value="4-HYDROXYPHENYLACETATE CATABOLISM PROTEIN"/>
    <property type="match status" value="1"/>
</dbReference>
<evidence type="ECO:0000313" key="3">
    <source>
        <dbReference type="EMBL" id="SAL52172.1"/>
    </source>
</evidence>
<proteinExistence type="predicted"/>
<keyword evidence="4" id="KW-1185">Reference proteome</keyword>
<dbReference type="AlphaFoldDB" id="A0A158I6E0"/>
<dbReference type="InterPro" id="IPR011234">
    <property type="entry name" value="Fumarylacetoacetase-like_C"/>
</dbReference>
<dbReference type="SUPFAM" id="SSF56529">
    <property type="entry name" value="FAH"/>
    <property type="match status" value="1"/>
</dbReference>
<evidence type="ECO:0000313" key="4">
    <source>
        <dbReference type="Proteomes" id="UP000054740"/>
    </source>
</evidence>
<evidence type="ECO:0000259" key="2">
    <source>
        <dbReference type="Pfam" id="PF01557"/>
    </source>
</evidence>
<dbReference type="GO" id="GO:0046872">
    <property type="term" value="F:metal ion binding"/>
    <property type="evidence" value="ECO:0007669"/>
    <property type="project" value="UniProtKB-KW"/>
</dbReference>
<dbReference type="Gene3D" id="3.90.850.10">
    <property type="entry name" value="Fumarylacetoacetase-like, C-terminal domain"/>
    <property type="match status" value="1"/>
</dbReference>
<sequence length="285" mass="31671">MKICRFNDNRIGVVRGDRIHDITPLFHALGEPGWPYPPYDWIIGNFPRIEDQIETFLRHADTVRLSAAKLLAPVANPGKIIGAPINYRDHIDEANADQQIAHGKTFTTLEQFGLFIKAPTSLNGPEGIVEFPFPDRRTDHEVELGVVIGRRAKKVSREKALDYVFGYCVALDMTVRGPEFAGFRKSADTFAVIGPWITTVDEIEDPNTLDLELTVNDAPRQKSNTQYLIYNVQRLIEYASAMYTLHPGDVIMTGTPAGVGPVTPGDVVKARVEGLGDLTIRMARS</sequence>
<reference evidence="4" key="1">
    <citation type="submission" date="2016-01" db="EMBL/GenBank/DDBJ databases">
        <authorList>
            <person name="Peeters C."/>
        </authorList>
    </citation>
    <scope>NUCLEOTIDE SEQUENCE [LARGE SCALE GENOMIC DNA]</scope>
</reference>
<dbReference type="PANTHER" id="PTHR11820">
    <property type="entry name" value="ACYLPYRUVASE"/>
    <property type="match status" value="1"/>
</dbReference>
<gene>
    <name evidence="3" type="ORF">AWB70_04309</name>
</gene>
<accession>A0A158I6E0</accession>
<evidence type="ECO:0000256" key="1">
    <source>
        <dbReference type="ARBA" id="ARBA00022723"/>
    </source>
</evidence>